<name>A0A6A6HA82_VIRVR</name>
<dbReference type="Proteomes" id="UP000800092">
    <property type="component" value="Unassembled WGS sequence"/>
</dbReference>
<dbReference type="EMBL" id="ML991794">
    <property type="protein sequence ID" value="KAF2235046.1"/>
    <property type="molecule type" value="Genomic_DNA"/>
</dbReference>
<sequence length="80" mass="8378">MSSIHIPSASLSTIILSSGEGQAYFASLDHSNHEVDLRGNPSNGTAPVERQLTAASNVRSGNTFTALSFDVRSIFPCGPS</sequence>
<protein>
    <submittedName>
        <fullName evidence="1">Uncharacterized protein</fullName>
    </submittedName>
</protein>
<organism evidence="1 2">
    <name type="scientific">Viridothelium virens</name>
    <name type="common">Speckled blister lichen</name>
    <name type="synonym">Trypethelium virens</name>
    <dbReference type="NCBI Taxonomy" id="1048519"/>
    <lineage>
        <taxon>Eukaryota</taxon>
        <taxon>Fungi</taxon>
        <taxon>Dikarya</taxon>
        <taxon>Ascomycota</taxon>
        <taxon>Pezizomycotina</taxon>
        <taxon>Dothideomycetes</taxon>
        <taxon>Dothideomycetes incertae sedis</taxon>
        <taxon>Trypetheliales</taxon>
        <taxon>Trypetheliaceae</taxon>
        <taxon>Viridothelium</taxon>
    </lineage>
</organism>
<gene>
    <name evidence="1" type="ORF">EV356DRAFT_500983</name>
</gene>
<dbReference type="AlphaFoldDB" id="A0A6A6HA82"/>
<evidence type="ECO:0000313" key="1">
    <source>
        <dbReference type="EMBL" id="KAF2235046.1"/>
    </source>
</evidence>
<accession>A0A6A6HA82</accession>
<evidence type="ECO:0000313" key="2">
    <source>
        <dbReference type="Proteomes" id="UP000800092"/>
    </source>
</evidence>
<reference evidence="1" key="1">
    <citation type="journal article" date="2020" name="Stud. Mycol.">
        <title>101 Dothideomycetes genomes: a test case for predicting lifestyles and emergence of pathogens.</title>
        <authorList>
            <person name="Haridas S."/>
            <person name="Albert R."/>
            <person name="Binder M."/>
            <person name="Bloem J."/>
            <person name="Labutti K."/>
            <person name="Salamov A."/>
            <person name="Andreopoulos B."/>
            <person name="Baker S."/>
            <person name="Barry K."/>
            <person name="Bills G."/>
            <person name="Bluhm B."/>
            <person name="Cannon C."/>
            <person name="Castanera R."/>
            <person name="Culley D."/>
            <person name="Daum C."/>
            <person name="Ezra D."/>
            <person name="Gonzalez J."/>
            <person name="Henrissat B."/>
            <person name="Kuo A."/>
            <person name="Liang C."/>
            <person name="Lipzen A."/>
            <person name="Lutzoni F."/>
            <person name="Magnuson J."/>
            <person name="Mondo S."/>
            <person name="Nolan M."/>
            <person name="Ohm R."/>
            <person name="Pangilinan J."/>
            <person name="Park H.-J."/>
            <person name="Ramirez L."/>
            <person name="Alfaro M."/>
            <person name="Sun H."/>
            <person name="Tritt A."/>
            <person name="Yoshinaga Y."/>
            <person name="Zwiers L.-H."/>
            <person name="Turgeon B."/>
            <person name="Goodwin S."/>
            <person name="Spatafora J."/>
            <person name="Crous P."/>
            <person name="Grigoriev I."/>
        </authorList>
    </citation>
    <scope>NUCLEOTIDE SEQUENCE</scope>
    <source>
        <strain evidence="1">Tuck. ex Michener</strain>
    </source>
</reference>
<proteinExistence type="predicted"/>
<keyword evidence="2" id="KW-1185">Reference proteome</keyword>